<reference evidence="1" key="2">
    <citation type="journal article" date="2024" name="Antonie Van Leeuwenhoek">
        <title>Roseihalotalea indica gen. nov., sp. nov., a halophilic Bacteroidetes from mesopelagic Southwest Indian Ocean with higher carbohydrate metabolic potential.</title>
        <authorList>
            <person name="Chen B."/>
            <person name="Zhang M."/>
            <person name="Lin D."/>
            <person name="Ye J."/>
            <person name="Tang K."/>
        </authorList>
    </citation>
    <scope>NUCLEOTIDE SEQUENCE</scope>
    <source>
        <strain evidence="1">TK19036</strain>
    </source>
</reference>
<organism evidence="1">
    <name type="scientific">Roseihalotalea indica</name>
    <dbReference type="NCBI Taxonomy" id="2867963"/>
    <lineage>
        <taxon>Bacteria</taxon>
        <taxon>Pseudomonadati</taxon>
        <taxon>Bacteroidota</taxon>
        <taxon>Cytophagia</taxon>
        <taxon>Cytophagales</taxon>
        <taxon>Catalimonadaceae</taxon>
        <taxon>Roseihalotalea</taxon>
    </lineage>
</organism>
<accession>A0AA49JGZ4</accession>
<gene>
    <name evidence="1" type="ORF">K4G66_05500</name>
</gene>
<dbReference type="EMBL" id="CP120682">
    <property type="protein sequence ID" value="WKN38154.1"/>
    <property type="molecule type" value="Genomic_DNA"/>
</dbReference>
<dbReference type="AlphaFoldDB" id="A0AA49JGZ4"/>
<protein>
    <submittedName>
        <fullName evidence="1">Uncharacterized protein</fullName>
    </submittedName>
</protein>
<name>A0AA49JGZ4_9BACT</name>
<reference evidence="1" key="1">
    <citation type="journal article" date="2023" name="Comput. Struct. Biotechnol. J.">
        <title>Discovery of a novel marine Bacteroidetes with a rich repertoire of carbohydrate-active enzymes.</title>
        <authorList>
            <person name="Chen B."/>
            <person name="Liu G."/>
            <person name="Chen Q."/>
            <person name="Wang H."/>
            <person name="Liu L."/>
            <person name="Tang K."/>
        </authorList>
    </citation>
    <scope>NUCLEOTIDE SEQUENCE</scope>
    <source>
        <strain evidence="1">TK19036</strain>
    </source>
</reference>
<evidence type="ECO:0000313" key="1">
    <source>
        <dbReference type="EMBL" id="WKN38154.1"/>
    </source>
</evidence>
<dbReference type="PROSITE" id="PS51257">
    <property type="entry name" value="PROKAR_LIPOPROTEIN"/>
    <property type="match status" value="1"/>
</dbReference>
<sequence length="214" mass="24734">MHYTHRSWLWISLLSVLCFLGVSCSTTINRQGEQVSIEQFDSLRATYYHLNDSLNFAWSTLKQSDDQKLAYLDQLLKEISKSKLVGRDTLDSLSLMVQELRQITFDSVTMANSQQIRQYDSLTVLVSDSLIALTDRYAIEDDNPRVLFLTDKIIGENSSVTLYRLRYDHMSRNFNDFIEQNKALMSTLDSTGRPVFKRPMFKLVSEPEEVGKPK</sequence>
<proteinExistence type="predicted"/>